<keyword evidence="3" id="KW-1185">Reference proteome</keyword>
<feature type="signal peptide" evidence="1">
    <location>
        <begin position="1"/>
        <end position="27"/>
    </location>
</feature>
<evidence type="ECO:0000313" key="3">
    <source>
        <dbReference type="Proteomes" id="UP000465785"/>
    </source>
</evidence>
<evidence type="ECO:0008006" key="4">
    <source>
        <dbReference type="Google" id="ProtNLM"/>
    </source>
</evidence>
<dbReference type="KEGG" id="mgau:MGALJ_19810"/>
<dbReference type="AlphaFoldDB" id="A0A9W4BDR0"/>
<feature type="chain" id="PRO_5040764010" description="Secreted protein" evidence="1">
    <location>
        <begin position="28"/>
        <end position="88"/>
    </location>
</feature>
<keyword evidence="1" id="KW-0732">Signal</keyword>
<dbReference type="RefSeq" id="WP_163729142.1">
    <property type="nucleotide sequence ID" value="NZ_AP022601.1"/>
</dbReference>
<organism evidence="2 3">
    <name type="scientific">Mycobacterium gallinarum</name>
    <dbReference type="NCBI Taxonomy" id="39689"/>
    <lineage>
        <taxon>Bacteria</taxon>
        <taxon>Bacillati</taxon>
        <taxon>Actinomycetota</taxon>
        <taxon>Actinomycetes</taxon>
        <taxon>Mycobacteriales</taxon>
        <taxon>Mycobacteriaceae</taxon>
        <taxon>Mycobacterium</taxon>
    </lineage>
</organism>
<reference evidence="2 3" key="1">
    <citation type="journal article" date="2019" name="Emerg. Microbes Infect.">
        <title>Comprehensive subspecies identification of 175 nontuberculous mycobacteria species based on 7547 genomic profiles.</title>
        <authorList>
            <person name="Matsumoto Y."/>
            <person name="Kinjo T."/>
            <person name="Motooka D."/>
            <person name="Nabeya D."/>
            <person name="Jung N."/>
            <person name="Uechi K."/>
            <person name="Horii T."/>
            <person name="Iida T."/>
            <person name="Fujita J."/>
            <person name="Nakamura S."/>
        </authorList>
    </citation>
    <scope>NUCLEOTIDE SEQUENCE [LARGE SCALE GENOMIC DNA]</scope>
    <source>
        <strain evidence="2 3">JCM 6399</strain>
    </source>
</reference>
<protein>
    <recommendedName>
        <fullName evidence="4">Secreted protein</fullName>
    </recommendedName>
</protein>
<gene>
    <name evidence="2" type="ORF">MGALJ_19810</name>
</gene>
<dbReference type="Proteomes" id="UP000465785">
    <property type="component" value="Chromosome"/>
</dbReference>
<sequence length="88" mass="9091">MTIVKKVFVPLVVLAGIGLATAGIASADDPITPDDWEMDDGIGVGLRTPGTPCLASESHQWAENPVGDTALWCPPPAFVWVPVAPSPG</sequence>
<accession>A0A9W4BDR0</accession>
<name>A0A9W4BDR0_9MYCO</name>
<dbReference type="EMBL" id="AP022601">
    <property type="protein sequence ID" value="BBY92312.1"/>
    <property type="molecule type" value="Genomic_DNA"/>
</dbReference>
<evidence type="ECO:0000256" key="1">
    <source>
        <dbReference type="SAM" id="SignalP"/>
    </source>
</evidence>
<evidence type="ECO:0000313" key="2">
    <source>
        <dbReference type="EMBL" id="BBY92312.1"/>
    </source>
</evidence>
<proteinExistence type="predicted"/>